<dbReference type="RefSeq" id="XP_005772581.1">
    <property type="nucleotide sequence ID" value="XM_005772524.1"/>
</dbReference>
<protein>
    <submittedName>
        <fullName evidence="1">Uncharacterized protein</fullName>
    </submittedName>
</protein>
<dbReference type="KEGG" id="ehx:EMIHUDRAFT_242383"/>
<sequence length="368" mass="39595">MVPTAKKAPVASTMEVATPEDLHTSKEKLRGIGEATALFSEPARAEALSTLASLEGSPGPAAALARPVGGLLLIDAYALAMAGHESLAPTRALPALATPETKANFVKYKRRMTAYKADVERALKRRSTAVSRRKDPAEADRELDQLVRQAHLDVTAQLRAFAEGLHPRLGADSAVHLLEGCRDVLGLIAAEVRGAPPPRGRGTSQLRQVSLLLNYERRRRQLSEALADERRVELELAARRQQAAVDAALADERRRSAAAYAKLDAALQAERQETGRLCTEVRRLKAAAREAETAAELRCRSQEKEAAAHFGSIASEAERRAKVAEAQRDDACEEAAQLHGLFAQLPKTTLVGAGRLSVGGTPVQMLHG</sequence>
<accession>A0A0D3J9G7</accession>
<keyword evidence="2" id="KW-1185">Reference proteome</keyword>
<dbReference type="EnsemblProtists" id="EOD20152">
    <property type="protein sequence ID" value="EOD20152"/>
    <property type="gene ID" value="EMIHUDRAFT_242383"/>
</dbReference>
<name>A0A0D3J9G7_EMIH1</name>
<evidence type="ECO:0000313" key="1">
    <source>
        <dbReference type="EnsemblProtists" id="EOD20152"/>
    </source>
</evidence>
<dbReference type="HOGENOM" id="CLU_856437_0_0_1"/>
<reference evidence="2" key="1">
    <citation type="journal article" date="2013" name="Nature">
        <title>Pan genome of the phytoplankton Emiliania underpins its global distribution.</title>
        <authorList>
            <person name="Read B.A."/>
            <person name="Kegel J."/>
            <person name="Klute M.J."/>
            <person name="Kuo A."/>
            <person name="Lefebvre S.C."/>
            <person name="Maumus F."/>
            <person name="Mayer C."/>
            <person name="Miller J."/>
            <person name="Monier A."/>
            <person name="Salamov A."/>
            <person name="Young J."/>
            <person name="Aguilar M."/>
            <person name="Claverie J.M."/>
            <person name="Frickenhaus S."/>
            <person name="Gonzalez K."/>
            <person name="Herman E.K."/>
            <person name="Lin Y.C."/>
            <person name="Napier J."/>
            <person name="Ogata H."/>
            <person name="Sarno A.F."/>
            <person name="Shmutz J."/>
            <person name="Schroeder D."/>
            <person name="de Vargas C."/>
            <person name="Verret F."/>
            <person name="von Dassow P."/>
            <person name="Valentin K."/>
            <person name="Van de Peer Y."/>
            <person name="Wheeler G."/>
            <person name="Dacks J.B."/>
            <person name="Delwiche C.F."/>
            <person name="Dyhrman S.T."/>
            <person name="Glockner G."/>
            <person name="John U."/>
            <person name="Richards T."/>
            <person name="Worden A.Z."/>
            <person name="Zhang X."/>
            <person name="Grigoriev I.V."/>
            <person name="Allen A.E."/>
            <person name="Bidle K."/>
            <person name="Borodovsky M."/>
            <person name="Bowler C."/>
            <person name="Brownlee C."/>
            <person name="Cock J.M."/>
            <person name="Elias M."/>
            <person name="Gladyshev V.N."/>
            <person name="Groth M."/>
            <person name="Guda C."/>
            <person name="Hadaegh A."/>
            <person name="Iglesias-Rodriguez M.D."/>
            <person name="Jenkins J."/>
            <person name="Jones B.M."/>
            <person name="Lawson T."/>
            <person name="Leese F."/>
            <person name="Lindquist E."/>
            <person name="Lobanov A."/>
            <person name="Lomsadze A."/>
            <person name="Malik S.B."/>
            <person name="Marsh M.E."/>
            <person name="Mackinder L."/>
            <person name="Mock T."/>
            <person name="Mueller-Roeber B."/>
            <person name="Pagarete A."/>
            <person name="Parker M."/>
            <person name="Probert I."/>
            <person name="Quesneville H."/>
            <person name="Raines C."/>
            <person name="Rensing S.A."/>
            <person name="Riano-Pachon D.M."/>
            <person name="Richier S."/>
            <person name="Rokitta S."/>
            <person name="Shiraiwa Y."/>
            <person name="Soanes D.M."/>
            <person name="van der Giezen M."/>
            <person name="Wahlund T.M."/>
            <person name="Williams B."/>
            <person name="Wilson W."/>
            <person name="Wolfe G."/>
            <person name="Wurch L.L."/>
        </authorList>
    </citation>
    <scope>NUCLEOTIDE SEQUENCE</scope>
</reference>
<evidence type="ECO:0000313" key="2">
    <source>
        <dbReference type="Proteomes" id="UP000013827"/>
    </source>
</evidence>
<dbReference type="GeneID" id="17265695"/>
<dbReference type="AlphaFoldDB" id="A0A0D3J9G7"/>
<dbReference type="PaxDb" id="2903-EOD20152"/>
<proteinExistence type="predicted"/>
<organism evidence="1 2">
    <name type="scientific">Emiliania huxleyi (strain CCMP1516)</name>
    <dbReference type="NCBI Taxonomy" id="280463"/>
    <lineage>
        <taxon>Eukaryota</taxon>
        <taxon>Haptista</taxon>
        <taxon>Haptophyta</taxon>
        <taxon>Prymnesiophyceae</taxon>
        <taxon>Isochrysidales</taxon>
        <taxon>Noelaerhabdaceae</taxon>
        <taxon>Emiliania</taxon>
    </lineage>
</organism>
<reference evidence="1" key="2">
    <citation type="submission" date="2024-10" db="UniProtKB">
        <authorList>
            <consortium name="EnsemblProtists"/>
        </authorList>
    </citation>
    <scope>IDENTIFICATION</scope>
</reference>
<dbReference type="Proteomes" id="UP000013827">
    <property type="component" value="Unassembled WGS sequence"/>
</dbReference>